<dbReference type="UniPathway" id="UPA00164"/>
<feature type="binding site" evidence="9">
    <location>
        <begin position="181"/>
        <end position="182"/>
    </location>
    <ligand>
        <name>alpha-D-glucose 1-phosphate</name>
        <dbReference type="ChEBI" id="CHEBI:58601"/>
    </ligand>
</feature>
<dbReference type="PROSITE" id="PS00809">
    <property type="entry name" value="ADP_GLC_PYROPHOSPH_2"/>
    <property type="match status" value="1"/>
</dbReference>
<keyword evidence="13" id="KW-1185">Reference proteome</keyword>
<accession>A0A7G9GWQ0</accession>
<comment type="function">
    <text evidence="9">Involved in the biosynthesis of ADP-glucose, a building block required for the elongation reactions to produce glycogen. Catalyzes the reaction between ATP and alpha-D-glucose 1-phosphate (G1P) to produce pyrophosphate and ADP-Glc.</text>
</comment>
<evidence type="ECO:0000256" key="3">
    <source>
        <dbReference type="ARBA" id="ARBA00022679"/>
    </source>
</evidence>
<keyword evidence="3 9" id="KW-0808">Transferase</keyword>
<evidence type="ECO:0000256" key="8">
    <source>
        <dbReference type="ARBA" id="ARBA00023277"/>
    </source>
</evidence>
<evidence type="ECO:0000256" key="9">
    <source>
        <dbReference type="HAMAP-Rule" id="MF_00624"/>
    </source>
</evidence>
<dbReference type="InterPro" id="IPR011832">
    <property type="entry name" value="GlgDAde_trans"/>
</dbReference>
<protein>
    <recommendedName>
        <fullName evidence="9">Glucose-1-phosphate adenylyltransferase</fullName>
        <ecNumber evidence="9">2.7.7.27</ecNumber>
    </recommendedName>
    <alternativeName>
        <fullName evidence="9">ADP-glucose pyrophosphorylase</fullName>
        <shortName evidence="9">ADPGlc PPase</shortName>
    </alternativeName>
    <alternativeName>
        <fullName evidence="9">ADP-glucose synthase</fullName>
    </alternativeName>
</protein>
<evidence type="ECO:0000256" key="5">
    <source>
        <dbReference type="ARBA" id="ARBA00022741"/>
    </source>
</evidence>
<dbReference type="InterPro" id="IPR011831">
    <property type="entry name" value="ADP-Glc_PPase"/>
</dbReference>
<keyword evidence="7 9" id="KW-0320">Glycogen biosynthesis</keyword>
<dbReference type="Proteomes" id="UP000515913">
    <property type="component" value="Chromosome"/>
</dbReference>
<feature type="site" description="Could play a key role in the communication between the regulatory and the substrate sites" evidence="9">
    <location>
        <position position="100"/>
    </location>
</feature>
<evidence type="ECO:0000256" key="7">
    <source>
        <dbReference type="ARBA" id="ARBA00023056"/>
    </source>
</evidence>
<evidence type="ECO:0000256" key="6">
    <source>
        <dbReference type="ARBA" id="ARBA00022840"/>
    </source>
</evidence>
<dbReference type="SUPFAM" id="SSF51161">
    <property type="entry name" value="Trimeric LpxA-like enzymes"/>
    <property type="match status" value="1"/>
</dbReference>
<evidence type="ECO:0000313" key="12">
    <source>
        <dbReference type="EMBL" id="QNM15232.1"/>
    </source>
</evidence>
<comment type="catalytic activity">
    <reaction evidence="9">
        <text>alpha-D-glucose 1-phosphate + ATP + H(+) = ADP-alpha-D-glucose + diphosphate</text>
        <dbReference type="Rhea" id="RHEA:12120"/>
        <dbReference type="ChEBI" id="CHEBI:15378"/>
        <dbReference type="ChEBI" id="CHEBI:30616"/>
        <dbReference type="ChEBI" id="CHEBI:33019"/>
        <dbReference type="ChEBI" id="CHEBI:57498"/>
        <dbReference type="ChEBI" id="CHEBI:58601"/>
        <dbReference type="EC" id="2.7.7.27"/>
    </reaction>
</comment>
<evidence type="ECO:0000256" key="4">
    <source>
        <dbReference type="ARBA" id="ARBA00022695"/>
    </source>
</evidence>
<dbReference type="InterPro" id="IPR011004">
    <property type="entry name" value="Trimer_LpxA-like_sf"/>
</dbReference>
<keyword evidence="5 9" id="KW-0547">Nucleotide-binding</keyword>
<evidence type="ECO:0000259" key="11">
    <source>
        <dbReference type="Pfam" id="PF24894"/>
    </source>
</evidence>
<dbReference type="PANTHER" id="PTHR43523:SF2">
    <property type="entry name" value="GLUCOSE-1-PHOSPHATE ADENYLYLTRANSFERASE"/>
    <property type="match status" value="1"/>
</dbReference>
<feature type="binding site" evidence="9">
    <location>
        <position position="166"/>
    </location>
    <ligand>
        <name>alpha-D-glucose 1-phosphate</name>
        <dbReference type="ChEBI" id="CHEBI:58601"/>
    </ligand>
</feature>
<dbReference type="EMBL" id="CP060637">
    <property type="protein sequence ID" value="QNM15232.1"/>
    <property type="molecule type" value="Genomic_DNA"/>
</dbReference>
<organism evidence="12 13">
    <name type="scientific">Fusobacterium hominis</name>
    <dbReference type="NCBI Taxonomy" id="2764326"/>
    <lineage>
        <taxon>Bacteria</taxon>
        <taxon>Fusobacteriati</taxon>
        <taxon>Fusobacteriota</taxon>
        <taxon>Fusobacteriia</taxon>
        <taxon>Fusobacteriales</taxon>
        <taxon>Fusobacteriaceae</taxon>
        <taxon>Fusobacterium</taxon>
    </lineage>
</organism>
<dbReference type="HAMAP" id="MF_00624">
    <property type="entry name" value="GlgC"/>
    <property type="match status" value="1"/>
</dbReference>
<keyword evidence="4 9" id="KW-0548">Nucleotidyltransferase</keyword>
<dbReference type="AlphaFoldDB" id="A0A7G9GWQ0"/>
<feature type="site" description="Could play a key role in the communication between the regulatory and the substrate sites" evidence="9">
    <location>
        <position position="60"/>
    </location>
</feature>
<dbReference type="CDD" id="cd04651">
    <property type="entry name" value="LbH_G1P_AT_C"/>
    <property type="match status" value="1"/>
</dbReference>
<evidence type="ECO:0000313" key="13">
    <source>
        <dbReference type="Proteomes" id="UP000515913"/>
    </source>
</evidence>
<dbReference type="NCBIfam" id="TIGR02091">
    <property type="entry name" value="glgC"/>
    <property type="match status" value="1"/>
</dbReference>
<sequence>MKKKQIIAMLLAGGQGSRLKKLTEKIAKPAVSFGGKYRIIDFTLSNCSNSGIDTVGVLTQYEPHVLNEHIGNGSPWDLDRMNGGVTVLQPHTRKNDEGGWYKGTANAIYQNMQFIDKYSPEHVLILSGDHIYKMDYAKMLKFHIEKDADVTIGVFNVPLKDASSFGIMNTNDDLSIYEFEEKPKNPKSTLASMGIYIFKWEVLKKYLIEDEKDPNSSNDFGKNIIPNLLKDKMKLYAYPFEGYWKDVGTITSFWDAHMDLLKPDNKLQLFDKSWRIYTRQGIYPPLYVSEGSKIVNSLVEKGCEIEGEITNSVIFPGVKIGKNTKVTNSVIMPNTTIEENVIINKAIIDQNVLIEKNTVVGDNEEIVVIGAGETVKSNAIK</sequence>
<dbReference type="PANTHER" id="PTHR43523">
    <property type="entry name" value="GLUCOSE-1-PHOSPHATE ADENYLYLTRANSFERASE-RELATED"/>
    <property type="match status" value="1"/>
</dbReference>
<dbReference type="SUPFAM" id="SSF53448">
    <property type="entry name" value="Nucleotide-diphospho-sugar transferases"/>
    <property type="match status" value="1"/>
</dbReference>
<dbReference type="Pfam" id="PF00483">
    <property type="entry name" value="NTP_transferase"/>
    <property type="match status" value="1"/>
</dbReference>
<dbReference type="InterPro" id="IPR056818">
    <property type="entry name" value="GlmU/GlgC-like_hexapep"/>
</dbReference>
<dbReference type="NCBIfam" id="TIGR02092">
    <property type="entry name" value="glgD"/>
    <property type="match status" value="1"/>
</dbReference>
<dbReference type="PROSITE" id="PS00808">
    <property type="entry name" value="ADP_GLC_PYROPHOSPH_1"/>
    <property type="match status" value="1"/>
</dbReference>
<dbReference type="Gene3D" id="3.90.550.10">
    <property type="entry name" value="Spore Coat Polysaccharide Biosynthesis Protein SpsA, Chain A"/>
    <property type="match status" value="1"/>
</dbReference>
<gene>
    <name evidence="9" type="primary">glgC</name>
    <name evidence="12" type="ORF">H9Q81_10035</name>
</gene>
<proteinExistence type="inferred from homology"/>
<dbReference type="PROSITE" id="PS00810">
    <property type="entry name" value="ADP_GLC_PYROPHOSPH_3"/>
    <property type="match status" value="1"/>
</dbReference>
<feature type="domain" description="Glucose-1-phosphate adenylyltransferase/Bifunctional protein GlmU-like C-terminal hexapeptide" evidence="11">
    <location>
        <begin position="292"/>
        <end position="365"/>
    </location>
</feature>
<feature type="binding site" evidence="9">
    <location>
        <position position="192"/>
    </location>
    <ligand>
        <name>alpha-D-glucose 1-phosphate</name>
        <dbReference type="ChEBI" id="CHEBI:58601"/>
    </ligand>
</feature>
<dbReference type="InterPro" id="IPR023049">
    <property type="entry name" value="GlgC_bac"/>
</dbReference>
<dbReference type="Gene3D" id="2.160.10.10">
    <property type="entry name" value="Hexapeptide repeat proteins"/>
    <property type="match status" value="1"/>
</dbReference>
<dbReference type="InterPro" id="IPR005835">
    <property type="entry name" value="NTP_transferase_dom"/>
</dbReference>
<evidence type="ECO:0000256" key="1">
    <source>
        <dbReference type="ARBA" id="ARBA00010443"/>
    </source>
</evidence>
<dbReference type="GO" id="GO:0005524">
    <property type="term" value="F:ATP binding"/>
    <property type="evidence" value="ECO:0007669"/>
    <property type="project" value="UniProtKB-KW"/>
</dbReference>
<evidence type="ECO:0000256" key="2">
    <source>
        <dbReference type="ARBA" id="ARBA00022600"/>
    </source>
</evidence>
<dbReference type="Pfam" id="PF24894">
    <property type="entry name" value="Hexapep_GlmU"/>
    <property type="match status" value="1"/>
</dbReference>
<dbReference type="RefSeq" id="WP_101473658.1">
    <property type="nucleotide sequence ID" value="NZ_CP060637.1"/>
</dbReference>
<dbReference type="KEGG" id="fho:H9Q81_10035"/>
<keyword evidence="6 9" id="KW-0067">ATP-binding</keyword>
<dbReference type="EC" id="2.7.7.27" evidence="9"/>
<dbReference type="NCBIfam" id="NF003670">
    <property type="entry name" value="PRK05293.1"/>
    <property type="match status" value="1"/>
</dbReference>
<dbReference type="GO" id="GO:0005978">
    <property type="term" value="P:glycogen biosynthetic process"/>
    <property type="evidence" value="ECO:0007669"/>
    <property type="project" value="UniProtKB-UniRule"/>
</dbReference>
<feature type="domain" description="Nucleotidyl transferase" evidence="10">
    <location>
        <begin position="8"/>
        <end position="261"/>
    </location>
</feature>
<evidence type="ECO:0000259" key="10">
    <source>
        <dbReference type="Pfam" id="PF00483"/>
    </source>
</evidence>
<feature type="binding site" evidence="9">
    <location>
        <position position="101"/>
    </location>
    <ligand>
        <name>alpha-D-glucose 1-phosphate</name>
        <dbReference type="ChEBI" id="CHEBI:58601"/>
    </ligand>
</feature>
<name>A0A7G9GWQ0_9FUSO</name>
<dbReference type="InterPro" id="IPR029044">
    <property type="entry name" value="Nucleotide-diphossugar_trans"/>
</dbReference>
<dbReference type="InterPro" id="IPR005836">
    <property type="entry name" value="ADP_Glu_pyroP_CS"/>
</dbReference>
<comment type="pathway">
    <text evidence="9">Glycan biosynthesis; glycogen biosynthesis.</text>
</comment>
<keyword evidence="2 9" id="KW-0321">Glycogen metabolism</keyword>
<comment type="similarity">
    <text evidence="1 9">Belongs to the bacterial/plant glucose-1-phosphate adenylyltransferase family.</text>
</comment>
<dbReference type="CDD" id="cd02508">
    <property type="entry name" value="ADP_Glucose_PP"/>
    <property type="match status" value="1"/>
</dbReference>
<reference evidence="12 13" key="1">
    <citation type="submission" date="2020-08" db="EMBL/GenBank/DDBJ databases">
        <authorList>
            <person name="Liu C."/>
            <person name="Sun Q."/>
        </authorList>
    </citation>
    <scope>NUCLEOTIDE SEQUENCE [LARGE SCALE GENOMIC DNA]</scope>
    <source>
        <strain evidence="12 13">NSJ-57</strain>
    </source>
</reference>
<keyword evidence="8 9" id="KW-0119">Carbohydrate metabolism</keyword>
<dbReference type="GO" id="GO:0008878">
    <property type="term" value="F:glucose-1-phosphate adenylyltransferase activity"/>
    <property type="evidence" value="ECO:0007669"/>
    <property type="project" value="UniProtKB-UniRule"/>
</dbReference>
<comment type="subunit">
    <text evidence="9">Homotetramer.</text>
</comment>